<comment type="caution">
    <text evidence="6">The sequence shown here is derived from an EMBL/GenBank/DDBJ whole genome shotgun (WGS) entry which is preliminary data.</text>
</comment>
<feature type="domain" description="BTB" evidence="4">
    <location>
        <begin position="57"/>
        <end position="121"/>
    </location>
</feature>
<feature type="domain" description="NPH3" evidence="5">
    <location>
        <begin position="208"/>
        <end position="293"/>
    </location>
</feature>
<dbReference type="EMBL" id="BAABME010000931">
    <property type="protein sequence ID" value="GAA0146437.1"/>
    <property type="molecule type" value="Genomic_DNA"/>
</dbReference>
<gene>
    <name evidence="6" type="ORF">LIER_06393</name>
</gene>
<dbReference type="InterPro" id="IPR043454">
    <property type="entry name" value="NPH3/RPT2-like"/>
</dbReference>
<keyword evidence="7" id="KW-1185">Reference proteome</keyword>
<dbReference type="Pfam" id="PF03000">
    <property type="entry name" value="NPH3"/>
    <property type="match status" value="1"/>
</dbReference>
<dbReference type="Proteomes" id="UP001454036">
    <property type="component" value="Unassembled WGS sequence"/>
</dbReference>
<comment type="similarity">
    <text evidence="3">Belongs to the NPH3 family.</text>
</comment>
<evidence type="ECO:0000256" key="3">
    <source>
        <dbReference type="PROSITE-ProRule" id="PRU00982"/>
    </source>
</evidence>
<proteinExistence type="inferred from homology"/>
<dbReference type="SUPFAM" id="SSF54695">
    <property type="entry name" value="POZ domain"/>
    <property type="match status" value="1"/>
</dbReference>
<evidence type="ECO:0000256" key="2">
    <source>
        <dbReference type="ARBA" id="ARBA00022786"/>
    </source>
</evidence>
<dbReference type="InterPro" id="IPR011333">
    <property type="entry name" value="SKP1/BTB/POZ_sf"/>
</dbReference>
<dbReference type="PROSITE" id="PS50097">
    <property type="entry name" value="BTB"/>
    <property type="match status" value="1"/>
</dbReference>
<dbReference type="PANTHER" id="PTHR32370">
    <property type="entry name" value="OS12G0117600 PROTEIN"/>
    <property type="match status" value="1"/>
</dbReference>
<evidence type="ECO:0000313" key="7">
    <source>
        <dbReference type="Proteomes" id="UP001454036"/>
    </source>
</evidence>
<evidence type="ECO:0000256" key="1">
    <source>
        <dbReference type="ARBA" id="ARBA00004906"/>
    </source>
</evidence>
<organism evidence="6 7">
    <name type="scientific">Lithospermum erythrorhizon</name>
    <name type="common">Purple gromwell</name>
    <name type="synonym">Lithospermum officinale var. erythrorhizon</name>
    <dbReference type="NCBI Taxonomy" id="34254"/>
    <lineage>
        <taxon>Eukaryota</taxon>
        <taxon>Viridiplantae</taxon>
        <taxon>Streptophyta</taxon>
        <taxon>Embryophyta</taxon>
        <taxon>Tracheophyta</taxon>
        <taxon>Spermatophyta</taxon>
        <taxon>Magnoliopsida</taxon>
        <taxon>eudicotyledons</taxon>
        <taxon>Gunneridae</taxon>
        <taxon>Pentapetalae</taxon>
        <taxon>asterids</taxon>
        <taxon>lamiids</taxon>
        <taxon>Boraginales</taxon>
        <taxon>Boraginaceae</taxon>
        <taxon>Boraginoideae</taxon>
        <taxon>Lithospermeae</taxon>
        <taxon>Lithospermum</taxon>
    </lineage>
</organism>
<dbReference type="InterPro" id="IPR000210">
    <property type="entry name" value="BTB/POZ_dom"/>
</dbReference>
<dbReference type="AlphaFoldDB" id="A0AAV3P481"/>
<dbReference type="InterPro" id="IPR027356">
    <property type="entry name" value="NPH3_dom"/>
</dbReference>
<evidence type="ECO:0000259" key="4">
    <source>
        <dbReference type="PROSITE" id="PS50097"/>
    </source>
</evidence>
<comment type="pathway">
    <text evidence="1">Protein modification; protein ubiquitination.</text>
</comment>
<accession>A0AAV3P481</accession>
<dbReference type="Gene3D" id="3.30.710.10">
    <property type="entry name" value="Potassium Channel Kv1.1, Chain A"/>
    <property type="match status" value="1"/>
</dbReference>
<name>A0AAV3P481_LITER</name>
<dbReference type="PROSITE" id="PS51649">
    <property type="entry name" value="NPH3"/>
    <property type="match status" value="1"/>
</dbReference>
<reference evidence="6 7" key="1">
    <citation type="submission" date="2024-01" db="EMBL/GenBank/DDBJ databases">
        <title>The complete chloroplast genome sequence of Lithospermum erythrorhizon: insights into the phylogenetic relationship among Boraginaceae species and the maternal lineages of purple gromwells.</title>
        <authorList>
            <person name="Okada T."/>
            <person name="Watanabe K."/>
        </authorList>
    </citation>
    <scope>NUCLEOTIDE SEQUENCE [LARGE SCALE GENOMIC DNA]</scope>
</reference>
<dbReference type="Pfam" id="PF00651">
    <property type="entry name" value="BTB"/>
    <property type="match status" value="1"/>
</dbReference>
<evidence type="ECO:0000259" key="5">
    <source>
        <dbReference type="PROSITE" id="PS51649"/>
    </source>
</evidence>
<evidence type="ECO:0000313" key="6">
    <source>
        <dbReference type="EMBL" id="GAA0146437.1"/>
    </source>
</evidence>
<keyword evidence="2" id="KW-0833">Ubl conjugation pathway</keyword>
<protein>
    <submittedName>
        <fullName evidence="6">Uncharacterized protein</fullName>
    </submittedName>
</protein>
<sequence>MEETRIWKGLGVVETIHESVDEDESSTNLSVSPDQTAPTSSLNFRVQAWSLATGQAADVVINVHNSSFLLHKDPLIIKSGYFRQHLKEVSQLALPPSLKITVETFTLVAEFCYGGHLVLTPLNIAPLRVASELLEMTEDDENLSRKTEDYFRHVISLNREYATVVFRSTLSMLPEAEAMARVVSRCIVALSMMGDDNGVMKCLGEVKDFSPDDFELIAESLDQRLTDNHDILYKMIDHYLKEYNGKLPEEQKKRICNYIDCASLSPQLLMHAVQNPIMPLRFLVQAMFVEQVNTRRSIVSATNQTNINHTKHQQLNTHPDTLGAILQRDAALREVAQLKAAMNVTSSRIQTLEKELSTMREIVHDSTSSIVDSGRSTSCRFGLENKIERGQVGSISSGGFRFFSRKDRGGGIMSQSEVSCDSESTQSLEKGYGRRLVKGVKNAFKLPSFLSSKKKMGEEPGVFLNKYEMGKVEDKNEDSVVVIKKDLPFEKPSS</sequence>